<evidence type="ECO:0000256" key="3">
    <source>
        <dbReference type="ARBA" id="ARBA00022741"/>
    </source>
</evidence>
<dbReference type="SUPFAM" id="SSF81665">
    <property type="entry name" value="Calcium ATPase, transmembrane domain M"/>
    <property type="match status" value="1"/>
</dbReference>
<dbReference type="InterPro" id="IPR044492">
    <property type="entry name" value="P_typ_ATPase_HD_dom"/>
</dbReference>
<dbReference type="GO" id="GO:0007030">
    <property type="term" value="P:Golgi organization"/>
    <property type="evidence" value="ECO:0007669"/>
    <property type="project" value="TreeGrafter"/>
</dbReference>
<dbReference type="InterPro" id="IPR023214">
    <property type="entry name" value="HAD_sf"/>
</dbReference>
<dbReference type="AlphaFoldDB" id="A0A914E1L8"/>
<comment type="catalytic activity">
    <reaction evidence="11">
        <text>ATP + H2O + phospholipidSide 1 = ADP + phosphate + phospholipidSide 2.</text>
        <dbReference type="EC" id="7.6.2.1"/>
    </reaction>
</comment>
<dbReference type="Proteomes" id="UP000887540">
    <property type="component" value="Unplaced"/>
</dbReference>
<dbReference type="GO" id="GO:0045332">
    <property type="term" value="P:phospholipid translocation"/>
    <property type="evidence" value="ECO:0007669"/>
    <property type="project" value="TreeGrafter"/>
</dbReference>
<keyword evidence="2 11" id="KW-0812">Transmembrane</keyword>
<name>A0A914E1L8_9BILA</name>
<dbReference type="PANTHER" id="PTHR24092:SF190">
    <property type="entry name" value="PHOSPHOLIPID-TRANSPORTING ATPASE"/>
    <property type="match status" value="1"/>
</dbReference>
<evidence type="ECO:0000256" key="4">
    <source>
        <dbReference type="ARBA" id="ARBA00022840"/>
    </source>
</evidence>
<keyword evidence="10 11" id="KW-0460">Magnesium</keyword>
<evidence type="ECO:0000313" key="13">
    <source>
        <dbReference type="WBParaSite" id="ACRNAN_scaffold499.g31251.t1"/>
    </source>
</evidence>
<dbReference type="GO" id="GO:0140326">
    <property type="term" value="F:ATPase-coupled intramembrane lipid transporter activity"/>
    <property type="evidence" value="ECO:0007669"/>
    <property type="project" value="UniProtKB-EC"/>
</dbReference>
<feature type="transmembrane region" description="Helical" evidence="11">
    <location>
        <begin position="91"/>
        <end position="115"/>
    </location>
</feature>
<dbReference type="InterPro" id="IPR006539">
    <property type="entry name" value="P-type_ATPase_IV"/>
</dbReference>
<dbReference type="GO" id="GO:0005802">
    <property type="term" value="C:trans-Golgi network"/>
    <property type="evidence" value="ECO:0007669"/>
    <property type="project" value="TreeGrafter"/>
</dbReference>
<dbReference type="FunFam" id="3.40.50.1000:FF:000001">
    <property type="entry name" value="Phospholipid-transporting ATPase IC"/>
    <property type="match status" value="1"/>
</dbReference>
<feature type="binding site" evidence="9">
    <location>
        <position position="361"/>
    </location>
    <ligand>
        <name>ATP</name>
        <dbReference type="ChEBI" id="CHEBI:30616"/>
    </ligand>
</feature>
<feature type="binding site" evidence="9">
    <location>
        <position position="218"/>
    </location>
    <ligand>
        <name>ATP</name>
        <dbReference type="ChEBI" id="CHEBI:30616"/>
    </ligand>
</feature>
<comment type="subcellular location">
    <subcellularLocation>
        <location evidence="1 11">Membrane</location>
        <topology evidence="1 11">Multi-pass membrane protein</topology>
    </subcellularLocation>
</comment>
<evidence type="ECO:0000256" key="8">
    <source>
        <dbReference type="PIRSR" id="PIRSR606539-1"/>
    </source>
</evidence>
<dbReference type="EC" id="7.6.2.1" evidence="11"/>
<dbReference type="Gene3D" id="3.40.1110.10">
    <property type="entry name" value="Calcium-transporting ATPase, cytoplasmic domain N"/>
    <property type="match status" value="1"/>
</dbReference>
<dbReference type="SFLD" id="SFLDF00027">
    <property type="entry name" value="p-type_atpase"/>
    <property type="match status" value="1"/>
</dbReference>
<reference evidence="13" key="1">
    <citation type="submission" date="2022-11" db="UniProtKB">
        <authorList>
            <consortium name="WormBaseParasite"/>
        </authorList>
    </citation>
    <scope>IDENTIFICATION</scope>
</reference>
<evidence type="ECO:0000256" key="1">
    <source>
        <dbReference type="ARBA" id="ARBA00004141"/>
    </source>
</evidence>
<feature type="binding site" evidence="9">
    <location>
        <position position="217"/>
    </location>
    <ligand>
        <name>ATP</name>
        <dbReference type="ChEBI" id="CHEBI:30616"/>
    </ligand>
</feature>
<dbReference type="SUPFAM" id="SSF81660">
    <property type="entry name" value="Metal cation-transporting ATPase, ATP-binding domain N"/>
    <property type="match status" value="1"/>
</dbReference>
<comment type="cofactor">
    <cofactor evidence="10">
        <name>Mg(2+)</name>
        <dbReference type="ChEBI" id="CHEBI:18420"/>
    </cofactor>
</comment>
<evidence type="ECO:0000256" key="10">
    <source>
        <dbReference type="PIRSR" id="PIRSR606539-3"/>
    </source>
</evidence>
<evidence type="ECO:0000256" key="2">
    <source>
        <dbReference type="ARBA" id="ARBA00022692"/>
    </source>
</evidence>
<comment type="similarity">
    <text evidence="11">Belongs to the cation transport ATPase (P-type) (TC 3.A.3) family. Type IV subfamily.</text>
</comment>
<feature type="transmembrane region" description="Helical" evidence="11">
    <location>
        <begin position="143"/>
        <end position="168"/>
    </location>
</feature>
<keyword evidence="5 11" id="KW-1278">Translocase</keyword>
<sequence length="698" mass="79145">MGDNVTDISKFDGEVICEAPNNRIPRFEGKLTFRGQNFPLDNEKILLRGCRLRNTRWCYGVVLFAGKETKLMMNSGKATFKRTSLDRFLNILIMGIVLFLFAMCLICTLLCGIWESVAGQYFTIYREWDPTIKPSWANTDVQIAIISFLMFFSYIILLNTFVPISLYVSVEILRLIHSIWINFDTEMYYAKNDVSSRARTTTLNEELGQVQYIFSDKTGTLTQNIMTFNKCTINGISYGDLMTDRGEILEITDNTPALDFSFNNWYETTFKFFDKRLLEDTRKGVPEIQEFWRLLAICHTVMPERKTGSQLEYQAQSPDEAALTSAARNFGFVFKSRTPQSITIEVNGREEMYEMLQILDFDNVRKRMSLLVRTRNGKIILYCKGADTMILERIRPDTSPLLKDATMQHLDKFASDGLRTLCLAYKEIDSDYCMDWLSRYKEASMLQGRSKEETLEILNEEIEKDMVLLGATAIEDKLQDGVPATIANLTAANIKVWVLTGDKTETAINIGYSCKLLTEYKEIFVIDGKEDHEVEIQLKDTFRRMGREKTNTPPISMTTQLPSYKIIHDDRPNPLRDDIGLVQPALNMASGGPQSTMIEEESPQGTEGYALVINGDSLAHALKPAYEKMFLEIGCQCSAVICCRVTPLQKAQVVALIKRNKKAVTLSIGDGANDVSMIKEAHIGAKKACKLFSPLTTA</sequence>
<dbReference type="InterPro" id="IPR018303">
    <property type="entry name" value="ATPase_P-typ_P_site"/>
</dbReference>
<dbReference type="WBParaSite" id="ACRNAN_scaffold499.g31251.t1">
    <property type="protein sequence ID" value="ACRNAN_scaffold499.g31251.t1"/>
    <property type="gene ID" value="ACRNAN_scaffold499.g31251"/>
</dbReference>
<keyword evidence="3 9" id="KW-0547">Nucleotide-binding</keyword>
<protein>
    <recommendedName>
        <fullName evidence="11">Phospholipid-transporting ATPase</fullName>
        <ecNumber evidence="11">7.6.2.1</ecNumber>
    </recommendedName>
</protein>
<feature type="binding site" evidence="9">
    <location>
        <position position="650"/>
    </location>
    <ligand>
        <name>ATP</name>
        <dbReference type="ChEBI" id="CHEBI:30616"/>
    </ligand>
</feature>
<evidence type="ECO:0000256" key="5">
    <source>
        <dbReference type="ARBA" id="ARBA00022967"/>
    </source>
</evidence>
<dbReference type="PANTHER" id="PTHR24092">
    <property type="entry name" value="PROBABLE PHOSPHOLIPID-TRANSPORTING ATPASE"/>
    <property type="match status" value="1"/>
</dbReference>
<keyword evidence="6 11" id="KW-1133">Transmembrane helix</keyword>
<feature type="binding site" evidence="9">
    <location>
        <position position="500"/>
    </location>
    <ligand>
        <name>ATP</name>
        <dbReference type="ChEBI" id="CHEBI:30616"/>
    </ligand>
</feature>
<dbReference type="InterPro" id="IPR036412">
    <property type="entry name" value="HAD-like_sf"/>
</dbReference>
<feature type="binding site" evidence="10">
    <location>
        <position position="216"/>
    </location>
    <ligand>
        <name>Mg(2+)</name>
        <dbReference type="ChEBI" id="CHEBI:18420"/>
    </ligand>
</feature>
<feature type="binding site" evidence="9">
    <location>
        <position position="216"/>
    </location>
    <ligand>
        <name>ATP</name>
        <dbReference type="ChEBI" id="CHEBI:30616"/>
    </ligand>
</feature>
<proteinExistence type="inferred from homology"/>
<dbReference type="SUPFAM" id="SSF56784">
    <property type="entry name" value="HAD-like"/>
    <property type="match status" value="1"/>
</dbReference>
<evidence type="ECO:0000256" key="7">
    <source>
        <dbReference type="ARBA" id="ARBA00023136"/>
    </source>
</evidence>
<feature type="binding site" evidence="10">
    <location>
        <position position="674"/>
    </location>
    <ligand>
        <name>Mg(2+)</name>
        <dbReference type="ChEBI" id="CHEBI:18420"/>
    </ligand>
</feature>
<feature type="binding site" evidence="9">
    <location>
        <position position="320"/>
    </location>
    <ligand>
        <name>ATP</name>
        <dbReference type="ChEBI" id="CHEBI:30616"/>
    </ligand>
</feature>
<dbReference type="GO" id="GO:0000287">
    <property type="term" value="F:magnesium ion binding"/>
    <property type="evidence" value="ECO:0007669"/>
    <property type="project" value="UniProtKB-UniRule"/>
</dbReference>
<evidence type="ECO:0000256" key="9">
    <source>
        <dbReference type="PIRSR" id="PIRSR606539-2"/>
    </source>
</evidence>
<dbReference type="SFLD" id="SFLDS00003">
    <property type="entry name" value="Haloacid_Dehalogenase"/>
    <property type="match status" value="1"/>
</dbReference>
<feature type="binding site" evidence="9">
    <location>
        <position position="673"/>
    </location>
    <ligand>
        <name>ATP</name>
        <dbReference type="ChEBI" id="CHEBI:30616"/>
    </ligand>
</feature>
<feature type="binding site" evidence="9">
    <location>
        <position position="384"/>
    </location>
    <ligand>
        <name>ATP</name>
        <dbReference type="ChEBI" id="CHEBI:30616"/>
    </ligand>
</feature>
<feature type="binding site" evidence="10">
    <location>
        <position position="670"/>
    </location>
    <ligand>
        <name>Mg(2+)</name>
        <dbReference type="ChEBI" id="CHEBI:18420"/>
    </ligand>
</feature>
<feature type="binding site" evidence="9">
    <location>
        <position position="674"/>
    </location>
    <ligand>
        <name>ATP</name>
        <dbReference type="ChEBI" id="CHEBI:30616"/>
    </ligand>
</feature>
<dbReference type="InterPro" id="IPR023298">
    <property type="entry name" value="ATPase_P-typ_TM_dom_sf"/>
</dbReference>
<dbReference type="PRINTS" id="PR00119">
    <property type="entry name" value="CATATPASE"/>
</dbReference>
<keyword evidence="7 11" id="KW-0472">Membrane</keyword>
<organism evidence="12 13">
    <name type="scientific">Acrobeloides nanus</name>
    <dbReference type="NCBI Taxonomy" id="290746"/>
    <lineage>
        <taxon>Eukaryota</taxon>
        <taxon>Metazoa</taxon>
        <taxon>Ecdysozoa</taxon>
        <taxon>Nematoda</taxon>
        <taxon>Chromadorea</taxon>
        <taxon>Rhabditida</taxon>
        <taxon>Tylenchina</taxon>
        <taxon>Cephalobomorpha</taxon>
        <taxon>Cephaloboidea</taxon>
        <taxon>Cephalobidae</taxon>
        <taxon>Acrobeloides</taxon>
    </lineage>
</organism>
<feature type="binding site" evidence="9">
    <location>
        <position position="502"/>
    </location>
    <ligand>
        <name>ATP</name>
        <dbReference type="ChEBI" id="CHEBI:30616"/>
    </ligand>
</feature>
<evidence type="ECO:0000256" key="6">
    <source>
        <dbReference type="ARBA" id="ARBA00022989"/>
    </source>
</evidence>
<feature type="binding site" evidence="10">
    <location>
        <position position="218"/>
    </location>
    <ligand>
        <name>Mg(2+)</name>
        <dbReference type="ChEBI" id="CHEBI:18420"/>
    </ligand>
</feature>
<keyword evidence="10" id="KW-0479">Metal-binding</keyword>
<feature type="binding site" evidence="9">
    <location>
        <position position="644"/>
    </location>
    <ligand>
        <name>ATP</name>
        <dbReference type="ChEBI" id="CHEBI:30616"/>
    </ligand>
</feature>
<dbReference type="Gene3D" id="3.40.50.1000">
    <property type="entry name" value="HAD superfamily/HAD-like"/>
    <property type="match status" value="1"/>
</dbReference>
<comment type="caution">
    <text evidence="11">Lacks conserved residue(s) required for the propagation of feature annotation.</text>
</comment>
<dbReference type="SFLD" id="SFLDG00002">
    <property type="entry name" value="C1.7:_P-type_atpase_like"/>
    <property type="match status" value="1"/>
</dbReference>
<dbReference type="FunFam" id="3.40.1110.10:FF:000188">
    <property type="entry name" value="Phospholipid-transporting ATPase"/>
    <property type="match status" value="1"/>
</dbReference>
<dbReference type="NCBIfam" id="TIGR01652">
    <property type="entry name" value="ATPase-Plipid"/>
    <property type="match status" value="1"/>
</dbReference>
<feature type="binding site" evidence="9">
    <location>
        <position position="501"/>
    </location>
    <ligand>
        <name>ATP</name>
        <dbReference type="ChEBI" id="CHEBI:30616"/>
    </ligand>
</feature>
<evidence type="ECO:0000313" key="12">
    <source>
        <dbReference type="Proteomes" id="UP000887540"/>
    </source>
</evidence>
<dbReference type="GO" id="GO:0005886">
    <property type="term" value="C:plasma membrane"/>
    <property type="evidence" value="ECO:0007669"/>
    <property type="project" value="TreeGrafter"/>
</dbReference>
<feature type="binding site" evidence="9">
    <location>
        <position position="419"/>
    </location>
    <ligand>
        <name>ATP</name>
        <dbReference type="ChEBI" id="CHEBI:30616"/>
    </ligand>
</feature>
<evidence type="ECO:0000256" key="11">
    <source>
        <dbReference type="RuleBase" id="RU362033"/>
    </source>
</evidence>
<keyword evidence="12" id="KW-1185">Reference proteome</keyword>
<dbReference type="Pfam" id="PF13246">
    <property type="entry name" value="Cation_ATPase"/>
    <property type="match status" value="1"/>
</dbReference>
<feature type="active site" description="4-aspartylphosphate intermediate" evidence="8">
    <location>
        <position position="216"/>
    </location>
</feature>
<dbReference type="InterPro" id="IPR023299">
    <property type="entry name" value="ATPase_P-typ_cyto_dom_N"/>
</dbReference>
<accession>A0A914E1L8</accession>
<dbReference type="GO" id="GO:0005524">
    <property type="term" value="F:ATP binding"/>
    <property type="evidence" value="ECO:0007669"/>
    <property type="project" value="UniProtKB-UniRule"/>
</dbReference>
<keyword evidence="4 9" id="KW-0067">ATP-binding</keyword>
<dbReference type="PROSITE" id="PS00154">
    <property type="entry name" value="ATPASE_E1_E2"/>
    <property type="match status" value="1"/>
</dbReference>